<accession>A0A6A6FFL1</accession>
<reference evidence="1" key="1">
    <citation type="journal article" date="2020" name="Stud. Mycol.">
        <title>101 Dothideomycetes genomes: a test case for predicting lifestyles and emergence of pathogens.</title>
        <authorList>
            <person name="Haridas S."/>
            <person name="Albert R."/>
            <person name="Binder M."/>
            <person name="Bloem J."/>
            <person name="Labutti K."/>
            <person name="Salamov A."/>
            <person name="Andreopoulos B."/>
            <person name="Baker S."/>
            <person name="Barry K."/>
            <person name="Bills G."/>
            <person name="Bluhm B."/>
            <person name="Cannon C."/>
            <person name="Castanera R."/>
            <person name="Culley D."/>
            <person name="Daum C."/>
            <person name="Ezra D."/>
            <person name="Gonzalez J."/>
            <person name="Henrissat B."/>
            <person name="Kuo A."/>
            <person name="Liang C."/>
            <person name="Lipzen A."/>
            <person name="Lutzoni F."/>
            <person name="Magnuson J."/>
            <person name="Mondo S."/>
            <person name="Nolan M."/>
            <person name="Ohm R."/>
            <person name="Pangilinan J."/>
            <person name="Park H.-J."/>
            <person name="Ramirez L."/>
            <person name="Alfaro M."/>
            <person name="Sun H."/>
            <person name="Tritt A."/>
            <person name="Yoshinaga Y."/>
            <person name="Zwiers L.-H."/>
            <person name="Turgeon B."/>
            <person name="Goodwin S."/>
            <person name="Spatafora J."/>
            <person name="Crous P."/>
            <person name="Grigoriev I."/>
        </authorList>
    </citation>
    <scope>NUCLEOTIDE SEQUENCE</scope>
    <source>
        <strain evidence="1">SCOH1-5</strain>
    </source>
</reference>
<evidence type="ECO:0000313" key="1">
    <source>
        <dbReference type="EMBL" id="KAF2212227.1"/>
    </source>
</evidence>
<dbReference type="EMBL" id="ML992673">
    <property type="protein sequence ID" value="KAF2212227.1"/>
    <property type="molecule type" value="Genomic_DNA"/>
</dbReference>
<name>A0A6A6FFL1_9PEZI</name>
<organism evidence="1 2">
    <name type="scientific">Cercospora zeae-maydis SCOH1-5</name>
    <dbReference type="NCBI Taxonomy" id="717836"/>
    <lineage>
        <taxon>Eukaryota</taxon>
        <taxon>Fungi</taxon>
        <taxon>Dikarya</taxon>
        <taxon>Ascomycota</taxon>
        <taxon>Pezizomycotina</taxon>
        <taxon>Dothideomycetes</taxon>
        <taxon>Dothideomycetidae</taxon>
        <taxon>Mycosphaerellales</taxon>
        <taxon>Mycosphaerellaceae</taxon>
        <taxon>Cercospora</taxon>
    </lineage>
</organism>
<proteinExistence type="predicted"/>
<dbReference type="Proteomes" id="UP000799539">
    <property type="component" value="Unassembled WGS sequence"/>
</dbReference>
<protein>
    <submittedName>
        <fullName evidence="1">Uncharacterized protein</fullName>
    </submittedName>
</protein>
<keyword evidence="2" id="KW-1185">Reference proteome</keyword>
<evidence type="ECO:0000313" key="2">
    <source>
        <dbReference type="Proteomes" id="UP000799539"/>
    </source>
</evidence>
<gene>
    <name evidence="1" type="ORF">CERZMDRAFT_84607</name>
</gene>
<sequence length="235" mass="26791">MSSWVLTDEGAHYLALSDEIRNTETTLKSKLQTNDLERVEVCELTRGYYHQREYGTAQSLPRSFDGFTWISDTKRGTILSVSMHHDTTQNKLCFLLNTMPSPTADKLRAITKKCVPVVHTRIRFPRRSNEPGTDRRNKPIASFMFAADMGGLDSSMFWYDLWSIFNSATGRHANHADARRLYGENAVARLRKFTDWCRSACVAPVRIVASRESYCAMAEVSNEWIASSHMPTIEL</sequence>
<dbReference type="AlphaFoldDB" id="A0A6A6FFL1"/>